<dbReference type="PANTHER" id="PTHR14187">
    <property type="entry name" value="ALPHA KINASE/ELONGATION FACTOR 2 KINASE"/>
    <property type="match status" value="1"/>
</dbReference>
<dbReference type="InterPro" id="IPR043129">
    <property type="entry name" value="ATPase_NBD"/>
</dbReference>
<protein>
    <recommendedName>
        <fullName evidence="3">Molecular chaperone DnaK</fullName>
    </recommendedName>
</protein>
<dbReference type="SUPFAM" id="SSF53067">
    <property type="entry name" value="Actin-like ATPase domain"/>
    <property type="match status" value="2"/>
</dbReference>
<dbReference type="AlphaFoldDB" id="A0A7G9FP88"/>
<reference evidence="1 2" key="1">
    <citation type="submission" date="2020-08" db="EMBL/GenBank/DDBJ databases">
        <authorList>
            <person name="Liu C."/>
            <person name="Sun Q."/>
        </authorList>
    </citation>
    <scope>NUCLEOTIDE SEQUENCE [LARGE SCALE GENOMIC DNA]</scope>
    <source>
        <strain evidence="1 2">NSJ-4</strain>
    </source>
</reference>
<dbReference type="PANTHER" id="PTHR14187:SF5">
    <property type="entry name" value="HEAT SHOCK 70 KDA PROTEIN 12A"/>
    <property type="match status" value="1"/>
</dbReference>
<gene>
    <name evidence="1" type="ORF">H9Q76_03560</name>
</gene>
<proteinExistence type="predicted"/>
<dbReference type="CDD" id="cd10170">
    <property type="entry name" value="ASKHA_NBD_HSP70"/>
    <property type="match status" value="1"/>
</dbReference>
<name>A0A7G9FP88_9FIRM</name>
<keyword evidence="2" id="KW-1185">Reference proteome</keyword>
<dbReference type="Proteomes" id="UP000515819">
    <property type="component" value="Chromosome"/>
</dbReference>
<dbReference type="Gene3D" id="3.90.640.10">
    <property type="entry name" value="Actin, Chain A, domain 4"/>
    <property type="match status" value="1"/>
</dbReference>
<accession>A0A7G9FP88</accession>
<dbReference type="Gene3D" id="3.30.420.40">
    <property type="match status" value="2"/>
</dbReference>
<dbReference type="KEGG" id="wcp:H9Q76_03560"/>
<dbReference type="RefSeq" id="WP_249321638.1">
    <property type="nucleotide sequence ID" value="NZ_CP060632.1"/>
</dbReference>
<organism evidence="1 2">
    <name type="scientific">Wujia chipingensis</name>
    <dbReference type="NCBI Taxonomy" id="2763670"/>
    <lineage>
        <taxon>Bacteria</taxon>
        <taxon>Bacillati</taxon>
        <taxon>Bacillota</taxon>
        <taxon>Clostridia</taxon>
        <taxon>Lachnospirales</taxon>
        <taxon>Lachnospiraceae</taxon>
        <taxon>Wujia</taxon>
    </lineage>
</organism>
<sequence length="564" mass="63471">MNIGLDFGTTYSVISRVNKRSDAADDYSIDALRLKAANLKESISSLVVKDSSGNLVCGRNALGKMKEAGSVVYRGFKMMLTEKSKQKRHDRGYDEVITPEKVTEIYIRFLFDQARACERIPVEFDKVVVGVPAVWFDSNKANDSRVFIEDIVKENSRAKMVEVISEPELACAYFTDNYYKNRKEHYNGKILLVDYGGGTLDLSLCDVKYNGERCEITLVRRSGAGISDGSNNLGSAGLAFIEKILELVCKRNGIEMNNQDKDYYDCINDIEGALIEGTDSFFDNNKMTDELVFSYVFDGGMKELLEETFCDIYVSGENYNITYGDLKKAYDVVINPVLKEKLDDMKGYIDAKKIENENLKIAMVGGFCNFYLTQKQICKSFSYGGMDDPRFKDMMSNVSDCEKAISYGAALVAEGVIDIKRVAPYHIGFASMRNGKLDKVYYAVHKGDVIAPDKVYWRSENFSGRLRDIVINRADTTIEDARMDIHVEHGELDGEYLESLDSITKADVFKFGISLDKSLVITVHVRVQKQNENGEYVDLPENTQPKPIRLGNIDSILGSLRTVK</sequence>
<evidence type="ECO:0008006" key="3">
    <source>
        <dbReference type="Google" id="ProtNLM"/>
    </source>
</evidence>
<dbReference type="EMBL" id="CP060632">
    <property type="protein sequence ID" value="QNM00370.1"/>
    <property type="molecule type" value="Genomic_DNA"/>
</dbReference>
<evidence type="ECO:0000313" key="2">
    <source>
        <dbReference type="Proteomes" id="UP000515819"/>
    </source>
</evidence>
<evidence type="ECO:0000313" key="1">
    <source>
        <dbReference type="EMBL" id="QNM00370.1"/>
    </source>
</evidence>